<protein>
    <submittedName>
        <fullName evidence="13">Fis family transcriptional regulator</fullName>
    </submittedName>
</protein>
<keyword evidence="6" id="KW-0805">Transcription regulation</keyword>
<feature type="domain" description="Response regulatory" evidence="12">
    <location>
        <begin position="5"/>
        <end position="119"/>
    </location>
</feature>
<dbReference type="FunFam" id="1.10.8.60:FF:000014">
    <property type="entry name" value="DNA-binding transcriptional regulator NtrC"/>
    <property type="match status" value="1"/>
</dbReference>
<evidence type="ECO:0000256" key="9">
    <source>
        <dbReference type="ARBA" id="ARBA00023163"/>
    </source>
</evidence>
<dbReference type="PROSITE" id="PS00688">
    <property type="entry name" value="SIGMA54_INTERACT_3"/>
    <property type="match status" value="1"/>
</dbReference>
<keyword evidence="2" id="KW-0963">Cytoplasm</keyword>
<dbReference type="Gene3D" id="1.10.8.60">
    <property type="match status" value="1"/>
</dbReference>
<dbReference type="GO" id="GO:0000160">
    <property type="term" value="P:phosphorelay signal transduction system"/>
    <property type="evidence" value="ECO:0007669"/>
    <property type="project" value="InterPro"/>
</dbReference>
<dbReference type="CDD" id="cd00009">
    <property type="entry name" value="AAA"/>
    <property type="match status" value="1"/>
</dbReference>
<dbReference type="Gene3D" id="1.10.10.60">
    <property type="entry name" value="Homeodomain-like"/>
    <property type="match status" value="1"/>
</dbReference>
<organism evidence="13 14">
    <name type="scientific">Candidatus Schekmanbacteria bacterium GWA2_38_11</name>
    <dbReference type="NCBI Taxonomy" id="1817876"/>
    <lineage>
        <taxon>Bacteria</taxon>
        <taxon>Candidatus Schekmaniibacteriota</taxon>
    </lineage>
</organism>
<dbReference type="PROSITE" id="PS00675">
    <property type="entry name" value="SIGMA54_INTERACT_1"/>
    <property type="match status" value="1"/>
</dbReference>
<dbReference type="InterPro" id="IPR002197">
    <property type="entry name" value="HTH_Fis"/>
</dbReference>
<keyword evidence="3 10" id="KW-0597">Phosphoprotein</keyword>
<feature type="domain" description="Sigma-54 factor interaction" evidence="11">
    <location>
        <begin position="144"/>
        <end position="373"/>
    </location>
</feature>
<dbReference type="PROSITE" id="PS50110">
    <property type="entry name" value="RESPONSE_REGULATORY"/>
    <property type="match status" value="1"/>
</dbReference>
<keyword evidence="5" id="KW-0067">ATP-binding</keyword>
<dbReference type="InterPro" id="IPR025944">
    <property type="entry name" value="Sigma_54_int_dom_CS"/>
</dbReference>
<feature type="modified residue" description="4-aspartylphosphate" evidence="10">
    <location>
        <position position="54"/>
    </location>
</feature>
<dbReference type="SUPFAM" id="SSF52172">
    <property type="entry name" value="CheY-like"/>
    <property type="match status" value="1"/>
</dbReference>
<dbReference type="PROSITE" id="PS00676">
    <property type="entry name" value="SIGMA54_INTERACT_2"/>
    <property type="match status" value="1"/>
</dbReference>
<dbReference type="InterPro" id="IPR009057">
    <property type="entry name" value="Homeodomain-like_sf"/>
</dbReference>
<evidence type="ECO:0000256" key="8">
    <source>
        <dbReference type="ARBA" id="ARBA00023159"/>
    </source>
</evidence>
<dbReference type="AlphaFoldDB" id="A0A1F7RG42"/>
<evidence type="ECO:0000256" key="5">
    <source>
        <dbReference type="ARBA" id="ARBA00022840"/>
    </source>
</evidence>
<evidence type="ECO:0000256" key="1">
    <source>
        <dbReference type="ARBA" id="ARBA00004496"/>
    </source>
</evidence>
<dbReference type="Pfam" id="PF00072">
    <property type="entry name" value="Response_reg"/>
    <property type="match status" value="1"/>
</dbReference>
<evidence type="ECO:0000313" key="13">
    <source>
        <dbReference type="EMBL" id="OGL40138.1"/>
    </source>
</evidence>
<dbReference type="InterPro" id="IPR025943">
    <property type="entry name" value="Sigma_54_int_dom_ATP-bd_2"/>
</dbReference>
<dbReference type="Pfam" id="PF02954">
    <property type="entry name" value="HTH_8"/>
    <property type="match status" value="1"/>
</dbReference>
<evidence type="ECO:0000256" key="6">
    <source>
        <dbReference type="ARBA" id="ARBA00023015"/>
    </source>
</evidence>
<sequence length="462" mass="52546">MSEAKILVVDDEDNIRDMLSTFLVKEGFSVFTARNNKEAVESTRENDFNLALIDLVMPDANGIQTLKDLHSVNKNIICIIMTGYATIDSAVEAMKAGAFDYVAKPFNLDEILLIIERAIEYQRLQGENLLLKNQLKTKYKFENIIGNSDEIIKVFQVIETVSDSDSTVLIYGESGTGKELVAKALHYNSKRRDKYLVPVNCGAIPEDLLESELFGHMKGAFTGATSSRIGRFELANGGTIFLDEIGDMSLNLQVKILRVLQEREFIPVGGTKSVKVDVRVIAATHHDLEKGVREKTFREDLFYRLNVIPITIPPLRTRKSDIPLLVQHFIEYFNKERSSDIEGVSPEVMKTLMEYNWPGNVRELENLIERLVIFNSKKKIINIQDLPNKFQNKEEGMPLSHFKLPEQGLCINTLLNQIENDLIIQALNRTGWVKEKAAKLLNLNRTTLVQKIKNRKLENKVY</sequence>
<keyword evidence="7" id="KW-0238">DNA-binding</keyword>
<dbReference type="GO" id="GO:0005737">
    <property type="term" value="C:cytoplasm"/>
    <property type="evidence" value="ECO:0007669"/>
    <property type="project" value="UniProtKB-SubCell"/>
</dbReference>
<evidence type="ECO:0000256" key="2">
    <source>
        <dbReference type="ARBA" id="ARBA00022490"/>
    </source>
</evidence>
<dbReference type="PRINTS" id="PR01590">
    <property type="entry name" value="HTHFIS"/>
</dbReference>
<evidence type="ECO:0000256" key="4">
    <source>
        <dbReference type="ARBA" id="ARBA00022741"/>
    </source>
</evidence>
<keyword evidence="4" id="KW-0547">Nucleotide-binding</keyword>
<evidence type="ECO:0000259" key="11">
    <source>
        <dbReference type="PROSITE" id="PS50045"/>
    </source>
</evidence>
<name>A0A1F7RG42_9BACT</name>
<keyword evidence="9" id="KW-0804">Transcription</keyword>
<dbReference type="SMART" id="SM00448">
    <property type="entry name" value="REC"/>
    <property type="match status" value="1"/>
</dbReference>
<dbReference type="Gene3D" id="3.40.50.300">
    <property type="entry name" value="P-loop containing nucleotide triphosphate hydrolases"/>
    <property type="match status" value="1"/>
</dbReference>
<dbReference type="Pfam" id="PF00158">
    <property type="entry name" value="Sigma54_activat"/>
    <property type="match status" value="1"/>
</dbReference>
<dbReference type="InterPro" id="IPR058031">
    <property type="entry name" value="AAA_lid_NorR"/>
</dbReference>
<evidence type="ECO:0000256" key="10">
    <source>
        <dbReference type="PROSITE-ProRule" id="PRU00169"/>
    </source>
</evidence>
<dbReference type="SMART" id="SM00382">
    <property type="entry name" value="AAA"/>
    <property type="match status" value="1"/>
</dbReference>
<dbReference type="InterPro" id="IPR003593">
    <property type="entry name" value="AAA+_ATPase"/>
</dbReference>
<dbReference type="FunFam" id="3.40.50.2300:FF:000018">
    <property type="entry name" value="DNA-binding transcriptional regulator NtrC"/>
    <property type="match status" value="1"/>
</dbReference>
<dbReference type="InterPro" id="IPR025662">
    <property type="entry name" value="Sigma_54_int_dom_ATP-bd_1"/>
</dbReference>
<dbReference type="SUPFAM" id="SSF52540">
    <property type="entry name" value="P-loop containing nucleoside triphosphate hydrolases"/>
    <property type="match status" value="1"/>
</dbReference>
<dbReference type="InterPro" id="IPR027417">
    <property type="entry name" value="P-loop_NTPase"/>
</dbReference>
<dbReference type="GO" id="GO:0043565">
    <property type="term" value="F:sequence-specific DNA binding"/>
    <property type="evidence" value="ECO:0007669"/>
    <property type="project" value="InterPro"/>
</dbReference>
<accession>A0A1F7RG42</accession>
<evidence type="ECO:0000259" key="12">
    <source>
        <dbReference type="PROSITE" id="PS50110"/>
    </source>
</evidence>
<dbReference type="InterPro" id="IPR001789">
    <property type="entry name" value="Sig_transdc_resp-reg_receiver"/>
</dbReference>
<dbReference type="PROSITE" id="PS50045">
    <property type="entry name" value="SIGMA54_INTERACT_4"/>
    <property type="match status" value="1"/>
</dbReference>
<dbReference type="Gene3D" id="3.40.50.2300">
    <property type="match status" value="1"/>
</dbReference>
<dbReference type="PANTHER" id="PTHR32071">
    <property type="entry name" value="TRANSCRIPTIONAL REGULATORY PROTEIN"/>
    <property type="match status" value="1"/>
</dbReference>
<dbReference type="InterPro" id="IPR002078">
    <property type="entry name" value="Sigma_54_int"/>
</dbReference>
<dbReference type="InterPro" id="IPR011006">
    <property type="entry name" value="CheY-like_superfamily"/>
</dbReference>
<dbReference type="GO" id="GO:0005524">
    <property type="term" value="F:ATP binding"/>
    <property type="evidence" value="ECO:0007669"/>
    <property type="project" value="UniProtKB-KW"/>
</dbReference>
<gene>
    <name evidence="13" type="ORF">A2042_02805</name>
</gene>
<evidence type="ECO:0000313" key="14">
    <source>
        <dbReference type="Proteomes" id="UP000178526"/>
    </source>
</evidence>
<dbReference type="EMBL" id="MGDB01000107">
    <property type="protein sequence ID" value="OGL40138.1"/>
    <property type="molecule type" value="Genomic_DNA"/>
</dbReference>
<evidence type="ECO:0000256" key="3">
    <source>
        <dbReference type="ARBA" id="ARBA00022553"/>
    </source>
</evidence>
<comment type="subcellular location">
    <subcellularLocation>
        <location evidence="1">Cytoplasm</location>
    </subcellularLocation>
</comment>
<evidence type="ECO:0000256" key="7">
    <source>
        <dbReference type="ARBA" id="ARBA00023125"/>
    </source>
</evidence>
<reference evidence="13 14" key="1">
    <citation type="journal article" date="2016" name="Nat. Commun.">
        <title>Thousands of microbial genomes shed light on interconnected biogeochemical processes in an aquifer system.</title>
        <authorList>
            <person name="Anantharaman K."/>
            <person name="Brown C.T."/>
            <person name="Hug L.A."/>
            <person name="Sharon I."/>
            <person name="Castelle C.J."/>
            <person name="Probst A.J."/>
            <person name="Thomas B.C."/>
            <person name="Singh A."/>
            <person name="Wilkins M.J."/>
            <person name="Karaoz U."/>
            <person name="Brodie E.L."/>
            <person name="Williams K.H."/>
            <person name="Hubbard S.S."/>
            <person name="Banfield J.F."/>
        </authorList>
    </citation>
    <scope>NUCLEOTIDE SEQUENCE [LARGE SCALE GENOMIC DNA]</scope>
</reference>
<comment type="caution">
    <text evidence="13">The sequence shown here is derived from an EMBL/GenBank/DDBJ whole genome shotgun (WGS) entry which is preliminary data.</text>
</comment>
<dbReference type="PANTHER" id="PTHR32071:SF57">
    <property type="entry name" value="C4-DICARBOXYLATE TRANSPORT TRANSCRIPTIONAL REGULATORY PROTEIN DCTD"/>
    <property type="match status" value="1"/>
</dbReference>
<dbReference type="SUPFAM" id="SSF46689">
    <property type="entry name" value="Homeodomain-like"/>
    <property type="match status" value="1"/>
</dbReference>
<keyword evidence="8" id="KW-0010">Activator</keyword>
<dbReference type="Proteomes" id="UP000178526">
    <property type="component" value="Unassembled WGS sequence"/>
</dbReference>
<proteinExistence type="predicted"/>
<dbReference type="Pfam" id="PF25601">
    <property type="entry name" value="AAA_lid_14"/>
    <property type="match status" value="1"/>
</dbReference>
<dbReference type="GO" id="GO:0006355">
    <property type="term" value="P:regulation of DNA-templated transcription"/>
    <property type="evidence" value="ECO:0007669"/>
    <property type="project" value="InterPro"/>
</dbReference>
<dbReference type="FunFam" id="3.40.50.300:FF:000006">
    <property type="entry name" value="DNA-binding transcriptional regulator NtrC"/>
    <property type="match status" value="1"/>
</dbReference>